<dbReference type="InterPro" id="IPR010921">
    <property type="entry name" value="Trp_repressor/repl_initiator"/>
</dbReference>
<accession>A0ABM8K6R5</accession>
<keyword evidence="2" id="KW-1185">Reference proteome</keyword>
<organism evidence="1 2">
    <name type="scientific">Chryseobacterium gambrini</name>
    <dbReference type="NCBI Taxonomy" id="373672"/>
    <lineage>
        <taxon>Bacteria</taxon>
        <taxon>Pseudomonadati</taxon>
        <taxon>Bacteroidota</taxon>
        <taxon>Flavobacteriia</taxon>
        <taxon>Flavobacteriales</taxon>
        <taxon>Weeksellaceae</taxon>
        <taxon>Chryseobacterium group</taxon>
        <taxon>Chryseobacterium</taxon>
    </lineage>
</organism>
<dbReference type="Gene3D" id="1.10.10.60">
    <property type="entry name" value="Homeodomain-like"/>
    <property type="match status" value="1"/>
</dbReference>
<name>A0ABM8K6R5_9FLAO</name>
<sequence>MKHFRKPNYKQIYNDLLMEKYPQKKQLCESLLLKDELSFMDVIKLNNLIFGNNNNSVNQKFRSYNKESILEILEYQKKNNLNNHQLASHFKMSKNTVSKWKKLHESVGIR</sequence>
<dbReference type="Proteomes" id="UP001380186">
    <property type="component" value="Chromosome"/>
</dbReference>
<gene>
    <name evidence="1" type="ORF">CRDW_20520</name>
</gene>
<dbReference type="SUPFAM" id="SSF48295">
    <property type="entry name" value="TrpR-like"/>
    <property type="match status" value="1"/>
</dbReference>
<dbReference type="RefSeq" id="WP_338612567.1">
    <property type="nucleotide sequence ID" value="NZ_AP029022.1"/>
</dbReference>
<evidence type="ECO:0000313" key="1">
    <source>
        <dbReference type="EMBL" id="BEV04678.1"/>
    </source>
</evidence>
<reference evidence="1 2" key="1">
    <citation type="journal article" date="2020" name="Microbes Environ.">
        <title>Synthetic bacterial community of duckweed: a simple and stable system to study plant-microbe interactions.</title>
        <authorList>
            <person name="Ishizawa H."/>
            <person name="Tada M."/>
            <person name="Kuroda M."/>
            <person name="Inoue D."/>
            <person name="Futamata H."/>
            <person name="Ike M."/>
        </authorList>
    </citation>
    <scope>NUCLEOTIDE SEQUENCE [LARGE SCALE GENOMIC DNA]</scope>
    <source>
        <strain evidence="1 2">DW100</strain>
    </source>
</reference>
<evidence type="ECO:0000313" key="2">
    <source>
        <dbReference type="Proteomes" id="UP001380186"/>
    </source>
</evidence>
<proteinExistence type="predicted"/>
<protein>
    <submittedName>
        <fullName evidence="1">Transposase</fullName>
    </submittedName>
</protein>
<dbReference type="EMBL" id="AP029022">
    <property type="protein sequence ID" value="BEV04678.1"/>
    <property type="molecule type" value="Genomic_DNA"/>
</dbReference>